<name>W3X0W1_PESFW</name>
<dbReference type="KEGG" id="pfy:PFICI_09591"/>
<dbReference type="Gene3D" id="3.10.450.50">
    <property type="match status" value="1"/>
</dbReference>
<protein>
    <submittedName>
        <fullName evidence="1">Uncharacterized protein</fullName>
    </submittedName>
</protein>
<evidence type="ECO:0000313" key="1">
    <source>
        <dbReference type="EMBL" id="ETS79738.1"/>
    </source>
</evidence>
<reference evidence="2" key="1">
    <citation type="journal article" date="2015" name="BMC Genomics">
        <title>Genomic and transcriptomic analysis of the endophytic fungus Pestalotiopsis fici reveals its lifestyle and high potential for synthesis of natural products.</title>
        <authorList>
            <person name="Wang X."/>
            <person name="Zhang X."/>
            <person name="Liu L."/>
            <person name="Xiang M."/>
            <person name="Wang W."/>
            <person name="Sun X."/>
            <person name="Che Y."/>
            <person name="Guo L."/>
            <person name="Liu G."/>
            <person name="Guo L."/>
            <person name="Wang C."/>
            <person name="Yin W.B."/>
            <person name="Stadler M."/>
            <person name="Zhang X."/>
            <person name="Liu X."/>
        </authorList>
    </citation>
    <scope>NUCLEOTIDE SEQUENCE [LARGE SCALE GENOMIC DNA]</scope>
    <source>
        <strain evidence="2">W106-1 / CGMCC3.15140</strain>
    </source>
</reference>
<dbReference type="AlphaFoldDB" id="W3X0W1"/>
<accession>W3X0W1</accession>
<sequence length="136" mass="15313">MTTNQDNVTHWSVAQNMRQMQVTDDAFIARDMPRFNHHPNITVYYTGGVTMNLTEHLEDMRLTYSTTDITIHNHDYKILFGEGDWTVALAEVSGLQNGPLPSLSGTLLPPTNKQYKMDLMTVARWNNGDDGGVSLV</sequence>
<dbReference type="EMBL" id="KI912114">
    <property type="protein sequence ID" value="ETS79738.1"/>
    <property type="molecule type" value="Genomic_DNA"/>
</dbReference>
<dbReference type="Proteomes" id="UP000030651">
    <property type="component" value="Unassembled WGS sequence"/>
</dbReference>
<keyword evidence="2" id="KW-1185">Reference proteome</keyword>
<dbReference type="SUPFAM" id="SSF54427">
    <property type="entry name" value="NTF2-like"/>
    <property type="match status" value="1"/>
</dbReference>
<dbReference type="eggNOG" id="ENOG502RNFK">
    <property type="taxonomic scope" value="Eukaryota"/>
</dbReference>
<evidence type="ECO:0000313" key="2">
    <source>
        <dbReference type="Proteomes" id="UP000030651"/>
    </source>
</evidence>
<dbReference type="HOGENOM" id="CLU_115830_1_0_1"/>
<dbReference type="InterPro" id="IPR032710">
    <property type="entry name" value="NTF2-like_dom_sf"/>
</dbReference>
<organism evidence="1 2">
    <name type="scientific">Pestalotiopsis fici (strain W106-1 / CGMCC3.15140)</name>
    <dbReference type="NCBI Taxonomy" id="1229662"/>
    <lineage>
        <taxon>Eukaryota</taxon>
        <taxon>Fungi</taxon>
        <taxon>Dikarya</taxon>
        <taxon>Ascomycota</taxon>
        <taxon>Pezizomycotina</taxon>
        <taxon>Sordariomycetes</taxon>
        <taxon>Xylariomycetidae</taxon>
        <taxon>Amphisphaeriales</taxon>
        <taxon>Sporocadaceae</taxon>
        <taxon>Pestalotiopsis</taxon>
    </lineage>
</organism>
<dbReference type="OrthoDB" id="5398185at2759"/>
<dbReference type="RefSeq" id="XP_007836363.1">
    <property type="nucleotide sequence ID" value="XM_007838172.1"/>
</dbReference>
<dbReference type="InParanoid" id="W3X0W1"/>
<dbReference type="GeneID" id="19274604"/>
<gene>
    <name evidence="1" type="ORF">PFICI_09591</name>
</gene>
<proteinExistence type="predicted"/>